<dbReference type="GO" id="GO:0051536">
    <property type="term" value="F:iron-sulfur cluster binding"/>
    <property type="evidence" value="ECO:0007669"/>
    <property type="project" value="UniProtKB-KW"/>
</dbReference>
<dbReference type="RefSeq" id="WP_146621192.1">
    <property type="nucleotide sequence ID" value="NZ_BJCC01000005.1"/>
</dbReference>
<evidence type="ECO:0000256" key="7">
    <source>
        <dbReference type="ARBA" id="ARBA00022840"/>
    </source>
</evidence>
<keyword evidence="2 12" id="KW-0479">Metal-binding</keyword>
<name>A0A4P5P4U6_9ENTE</name>
<keyword evidence="3" id="KW-0547">Nucleotide-binding</keyword>
<comment type="function">
    <text evidence="12">CRISPR (clustered regularly interspaced short palindromic repeat) is an adaptive immune system that provides protection against mobile genetic elements (viruses, transposable elements and conjugative plasmids). CRISPR clusters contain sequences complementary to antecedent mobile elements and target invading nucleic acids. CRISPR clusters are transcribed and processed into CRISPR RNA (crRNA).</text>
</comment>
<dbReference type="OrthoDB" id="9794720at2"/>
<sequence>MRITGNMINYYFVCPRKLWLFSQGLQYEEENENVQLGKLLDTGSYKDKRKQVMFDGTINIDFLESWKVLHEVKKSRAVEPAAIWQLRYYLYYLREKGIPVEKGYLDYPKLRERVEVTLNDEESEELGNIISDIEKTISQEISPSVEKKKICTKCAYYEYCFV</sequence>
<organism evidence="14 15">
    <name type="scientific">Enterococcus florum</name>
    <dbReference type="NCBI Taxonomy" id="2480627"/>
    <lineage>
        <taxon>Bacteria</taxon>
        <taxon>Bacillati</taxon>
        <taxon>Bacillota</taxon>
        <taxon>Bacilli</taxon>
        <taxon>Lactobacillales</taxon>
        <taxon>Enterococcaceae</taxon>
        <taxon>Enterococcus</taxon>
    </lineage>
</organism>
<evidence type="ECO:0000313" key="15">
    <source>
        <dbReference type="Proteomes" id="UP000290567"/>
    </source>
</evidence>
<dbReference type="GO" id="GO:0051607">
    <property type="term" value="P:defense response to virus"/>
    <property type="evidence" value="ECO:0007669"/>
    <property type="project" value="UniProtKB-KW"/>
</dbReference>
<keyword evidence="8 12" id="KW-0408">Iron</keyword>
<evidence type="ECO:0000256" key="11">
    <source>
        <dbReference type="ARBA" id="ARBA00023211"/>
    </source>
</evidence>
<keyword evidence="5" id="KW-0347">Helicase</keyword>
<dbReference type="NCBIfam" id="TIGR00372">
    <property type="entry name" value="cas4"/>
    <property type="match status" value="1"/>
</dbReference>
<evidence type="ECO:0000256" key="5">
    <source>
        <dbReference type="ARBA" id="ARBA00022806"/>
    </source>
</evidence>
<dbReference type="PANTHER" id="PTHR37168">
    <property type="entry name" value="CRISPR-ASSOCIATED EXONUCLEASE CAS4"/>
    <property type="match status" value="1"/>
</dbReference>
<keyword evidence="7" id="KW-0067">ATP-binding</keyword>
<evidence type="ECO:0000256" key="8">
    <source>
        <dbReference type="ARBA" id="ARBA00023004"/>
    </source>
</evidence>
<keyword evidence="11 12" id="KW-0464">Manganese</keyword>
<comment type="cofactor">
    <cofactor evidence="12">
        <name>Mg(2+)</name>
        <dbReference type="ChEBI" id="CHEBI:18420"/>
    </cofactor>
    <cofactor evidence="12">
        <name>Mn(2+)</name>
        <dbReference type="ChEBI" id="CHEBI:29035"/>
    </cofactor>
    <text evidence="12">Mg(2+) or Mn(2+) required for ssDNA cleavage activity.</text>
</comment>
<dbReference type="GO" id="GO:0005524">
    <property type="term" value="F:ATP binding"/>
    <property type="evidence" value="ECO:0007669"/>
    <property type="project" value="UniProtKB-KW"/>
</dbReference>
<feature type="domain" description="DUF83" evidence="13">
    <location>
        <begin position="4"/>
        <end position="161"/>
    </location>
</feature>
<evidence type="ECO:0000256" key="1">
    <source>
        <dbReference type="ARBA" id="ARBA00022722"/>
    </source>
</evidence>
<dbReference type="InterPro" id="IPR022765">
    <property type="entry name" value="Dna2/Cas4_DUF83"/>
</dbReference>
<dbReference type="Proteomes" id="UP000290567">
    <property type="component" value="Unassembled WGS sequence"/>
</dbReference>
<protein>
    <recommendedName>
        <fullName evidence="12">CRISPR-associated exonuclease Cas4</fullName>
        <ecNumber evidence="12">3.1.12.1</ecNumber>
    </recommendedName>
</protein>
<accession>A0A4P5P4U6</accession>
<keyword evidence="15" id="KW-1185">Reference proteome</keyword>
<comment type="caution">
    <text evidence="14">The sequence shown here is derived from an EMBL/GenBank/DDBJ whole genome shotgun (WGS) entry which is preliminary data.</text>
</comment>
<keyword evidence="4 12" id="KW-0378">Hydrolase</keyword>
<keyword evidence="1 12" id="KW-0540">Nuclease</keyword>
<dbReference type="AlphaFoldDB" id="A0A4P5P4U6"/>
<evidence type="ECO:0000256" key="4">
    <source>
        <dbReference type="ARBA" id="ARBA00022801"/>
    </source>
</evidence>
<dbReference type="Pfam" id="PF01930">
    <property type="entry name" value="Cas_Cas4"/>
    <property type="match status" value="1"/>
</dbReference>
<keyword evidence="9 12" id="KW-0411">Iron-sulfur</keyword>
<dbReference type="GO" id="GO:0046872">
    <property type="term" value="F:metal ion binding"/>
    <property type="evidence" value="ECO:0007669"/>
    <property type="project" value="UniProtKB-KW"/>
</dbReference>
<reference evidence="15" key="1">
    <citation type="submission" date="2019-02" db="EMBL/GenBank/DDBJ databases">
        <title>Draft genome sequence of Enterococcus sp. Gos25-1.</title>
        <authorList>
            <person name="Tanaka N."/>
            <person name="Shiwa Y."/>
            <person name="Fujita N."/>
        </authorList>
    </citation>
    <scope>NUCLEOTIDE SEQUENCE [LARGE SCALE GENOMIC DNA]</scope>
    <source>
        <strain evidence="15">Gos25-1</strain>
    </source>
</reference>
<dbReference type="EC" id="3.1.12.1" evidence="12"/>
<dbReference type="PANTHER" id="PTHR37168:SF1">
    <property type="entry name" value="CRISPR-ASSOCIATED EXONUCLEASE CAS4"/>
    <property type="match status" value="1"/>
</dbReference>
<gene>
    <name evidence="14" type="ORF">NRIC_05810</name>
</gene>
<dbReference type="GO" id="GO:0004527">
    <property type="term" value="F:exonuclease activity"/>
    <property type="evidence" value="ECO:0007669"/>
    <property type="project" value="UniProtKB-KW"/>
</dbReference>
<comment type="similarity">
    <text evidence="12">Belongs to the CRISPR-associated exonuclease Cas4 family.</text>
</comment>
<proteinExistence type="inferred from homology"/>
<evidence type="ECO:0000256" key="12">
    <source>
        <dbReference type="RuleBase" id="RU365022"/>
    </source>
</evidence>
<dbReference type="InterPro" id="IPR011604">
    <property type="entry name" value="PDDEXK-like_dom_sf"/>
</dbReference>
<evidence type="ECO:0000256" key="10">
    <source>
        <dbReference type="ARBA" id="ARBA00023118"/>
    </source>
</evidence>
<evidence type="ECO:0000256" key="9">
    <source>
        <dbReference type="ARBA" id="ARBA00023014"/>
    </source>
</evidence>
<evidence type="ECO:0000256" key="3">
    <source>
        <dbReference type="ARBA" id="ARBA00022741"/>
    </source>
</evidence>
<evidence type="ECO:0000256" key="2">
    <source>
        <dbReference type="ARBA" id="ARBA00022723"/>
    </source>
</evidence>
<dbReference type="GO" id="GO:0004386">
    <property type="term" value="F:helicase activity"/>
    <property type="evidence" value="ECO:0007669"/>
    <property type="project" value="UniProtKB-KW"/>
</dbReference>
<dbReference type="EMBL" id="BJCC01000005">
    <property type="protein sequence ID" value="GCF92690.1"/>
    <property type="molecule type" value="Genomic_DNA"/>
</dbReference>
<dbReference type="Gene3D" id="3.90.320.10">
    <property type="match status" value="1"/>
</dbReference>
<evidence type="ECO:0000313" key="14">
    <source>
        <dbReference type="EMBL" id="GCF92690.1"/>
    </source>
</evidence>
<comment type="cofactor">
    <cofactor evidence="12">
        <name>iron-sulfur cluster</name>
        <dbReference type="ChEBI" id="CHEBI:30408"/>
    </cofactor>
</comment>
<keyword evidence="6 12" id="KW-0269">Exonuclease</keyword>
<evidence type="ECO:0000259" key="13">
    <source>
        <dbReference type="Pfam" id="PF01930"/>
    </source>
</evidence>
<dbReference type="InterPro" id="IPR013343">
    <property type="entry name" value="CRISPR-assoc_prot_Cas4"/>
</dbReference>
<evidence type="ECO:0000256" key="6">
    <source>
        <dbReference type="ARBA" id="ARBA00022839"/>
    </source>
</evidence>
<keyword evidence="10 12" id="KW-0051">Antiviral defense</keyword>